<protein>
    <submittedName>
        <fullName evidence="2">Uncharacterized protein</fullName>
    </submittedName>
</protein>
<feature type="region of interest" description="Disordered" evidence="1">
    <location>
        <begin position="1"/>
        <end position="37"/>
    </location>
</feature>
<reference evidence="3" key="1">
    <citation type="submission" date="2016-10" db="EMBL/GenBank/DDBJ databases">
        <authorList>
            <person name="Varghese N."/>
            <person name="Submissions S."/>
        </authorList>
    </citation>
    <scope>NUCLEOTIDE SEQUENCE [LARGE SCALE GENOMIC DNA]</scope>
    <source>
        <strain evidence="3">CGMCC 1.7736</strain>
    </source>
</reference>
<dbReference type="EMBL" id="FOYT01000001">
    <property type="protein sequence ID" value="SFR34306.1"/>
    <property type="molecule type" value="Genomic_DNA"/>
</dbReference>
<dbReference type="Proteomes" id="UP000198531">
    <property type="component" value="Unassembled WGS sequence"/>
</dbReference>
<gene>
    <name evidence="2" type="ORF">SAMN04487947_0142</name>
</gene>
<keyword evidence="3" id="KW-1185">Reference proteome</keyword>
<name>A0A1I6FWP3_9EURY</name>
<dbReference type="OrthoDB" id="306934at2157"/>
<organism evidence="2 3">
    <name type="scientific">Halogeometricum rufum</name>
    <dbReference type="NCBI Taxonomy" id="553469"/>
    <lineage>
        <taxon>Archaea</taxon>
        <taxon>Methanobacteriati</taxon>
        <taxon>Methanobacteriota</taxon>
        <taxon>Stenosarchaea group</taxon>
        <taxon>Halobacteria</taxon>
        <taxon>Halobacteriales</taxon>
        <taxon>Haloferacaceae</taxon>
        <taxon>Halogeometricum</taxon>
    </lineage>
</organism>
<dbReference type="STRING" id="553469.SAMN04487947_0142"/>
<dbReference type="AlphaFoldDB" id="A0A1I6FWP3"/>
<dbReference type="RefSeq" id="WP_089803830.1">
    <property type="nucleotide sequence ID" value="NZ_FOYT01000001.1"/>
</dbReference>
<feature type="compositionally biased region" description="Polar residues" evidence="1">
    <location>
        <begin position="1"/>
        <end position="10"/>
    </location>
</feature>
<evidence type="ECO:0000313" key="2">
    <source>
        <dbReference type="EMBL" id="SFR34306.1"/>
    </source>
</evidence>
<evidence type="ECO:0000256" key="1">
    <source>
        <dbReference type="SAM" id="MobiDB-lite"/>
    </source>
</evidence>
<proteinExistence type="predicted"/>
<sequence length="91" mass="10319">MSLFQSSSTESENELEQTADDVAQSVETNVEEDVEEAKGSDLFLFGAVASILYSMYQYYVKGDTERALFVGQWPQTILAVAIYLRHRRDDD</sequence>
<accession>A0A1I6FWP3</accession>
<evidence type="ECO:0000313" key="3">
    <source>
        <dbReference type="Proteomes" id="UP000198531"/>
    </source>
</evidence>